<protein>
    <submittedName>
        <fullName evidence="1">Uncharacterized protein</fullName>
    </submittedName>
</protein>
<dbReference type="AlphaFoldDB" id="A0A179H451"/>
<proteinExistence type="predicted"/>
<evidence type="ECO:0000313" key="1">
    <source>
        <dbReference type="EMBL" id="OAQ84311.1"/>
    </source>
</evidence>
<sequence>MGHAKRRASTAPASWYPGTAGKGDLAGPWNWPLTWSAGRGVGVRKTDQRGQTTAARCVTGPWLTGCYPCRPSLRWPPLVMAPPSSCRPLARPTG</sequence>
<organism evidence="1 2">
    <name type="scientific">Purpureocillium lilacinum</name>
    <name type="common">Paecilomyces lilacinus</name>
    <dbReference type="NCBI Taxonomy" id="33203"/>
    <lineage>
        <taxon>Eukaryota</taxon>
        <taxon>Fungi</taxon>
        <taxon>Dikarya</taxon>
        <taxon>Ascomycota</taxon>
        <taxon>Pezizomycotina</taxon>
        <taxon>Sordariomycetes</taxon>
        <taxon>Hypocreomycetidae</taxon>
        <taxon>Hypocreales</taxon>
        <taxon>Ophiocordycipitaceae</taxon>
        <taxon>Purpureocillium</taxon>
    </lineage>
</organism>
<name>A0A179H451_PURLI</name>
<evidence type="ECO:0000313" key="2">
    <source>
        <dbReference type="Proteomes" id="UP000078240"/>
    </source>
</evidence>
<accession>A0A179H451</accession>
<gene>
    <name evidence="1" type="ORF">VFPBJ_03079</name>
</gene>
<dbReference type="Proteomes" id="UP000078240">
    <property type="component" value="Unassembled WGS sequence"/>
</dbReference>
<reference evidence="1 2" key="1">
    <citation type="submission" date="2016-01" db="EMBL/GenBank/DDBJ databases">
        <title>Biosynthesis of antibiotic leucinostatins and their inhibition on Phytophthora in bio-control Purpureocillium lilacinum.</title>
        <authorList>
            <person name="Wang G."/>
            <person name="Liu Z."/>
            <person name="Lin R."/>
            <person name="Li E."/>
            <person name="Mao Z."/>
            <person name="Ling J."/>
            <person name="Yin W."/>
            <person name="Xie B."/>
        </authorList>
    </citation>
    <scope>NUCLEOTIDE SEQUENCE [LARGE SCALE GENOMIC DNA]</scope>
    <source>
        <strain evidence="1">PLBJ-1</strain>
    </source>
</reference>
<dbReference type="EMBL" id="LSBH01000002">
    <property type="protein sequence ID" value="OAQ84311.1"/>
    <property type="molecule type" value="Genomic_DNA"/>
</dbReference>
<comment type="caution">
    <text evidence="1">The sequence shown here is derived from an EMBL/GenBank/DDBJ whole genome shotgun (WGS) entry which is preliminary data.</text>
</comment>